<dbReference type="GO" id="GO:0046872">
    <property type="term" value="F:metal ion binding"/>
    <property type="evidence" value="ECO:0007669"/>
    <property type="project" value="UniProtKB-KW"/>
</dbReference>
<name>A0A811GGI7_9GAMM</name>
<gene>
    <name evidence="5" type="primary">lsdB</name>
    <name evidence="5" type="ORF">SFB21_0819</name>
</gene>
<keyword evidence="5" id="KW-0560">Oxidoreductase</keyword>
<dbReference type="InterPro" id="IPR004294">
    <property type="entry name" value="Carotenoid_Oase"/>
</dbReference>
<dbReference type="RefSeq" id="WP_254592192.1">
    <property type="nucleotide sequence ID" value="NZ_CADDTS010000014.1"/>
</dbReference>
<evidence type="ECO:0000256" key="3">
    <source>
        <dbReference type="ARBA" id="ARBA00023004"/>
    </source>
</evidence>
<evidence type="ECO:0000256" key="4">
    <source>
        <dbReference type="PIRSR" id="PIRSR604294-1"/>
    </source>
</evidence>
<keyword evidence="2 4" id="KW-0479">Metal-binding</keyword>
<dbReference type="Pfam" id="PF03055">
    <property type="entry name" value="RPE65"/>
    <property type="match status" value="1"/>
</dbReference>
<dbReference type="AlphaFoldDB" id="A0A811GGI7"/>
<keyword evidence="3 4" id="KW-0408">Iron</keyword>
<dbReference type="EMBL" id="CADDTS010000014">
    <property type="protein sequence ID" value="CAB1210507.1"/>
    <property type="molecule type" value="Genomic_DNA"/>
</dbReference>
<dbReference type="EC" id="1.13.11.43" evidence="5"/>
<dbReference type="Proteomes" id="UP000489961">
    <property type="component" value="Unassembled WGS sequence"/>
</dbReference>
<dbReference type="GO" id="GO:0050054">
    <property type="term" value="F:lignostilbene alpha beta-dioxygenase activity"/>
    <property type="evidence" value="ECO:0007669"/>
    <property type="project" value="UniProtKB-EC"/>
</dbReference>
<keyword evidence="5" id="KW-0223">Dioxygenase</keyword>
<accession>A0A811GGI7</accession>
<comment type="cofactor">
    <cofactor evidence="4">
        <name>Fe(2+)</name>
        <dbReference type="ChEBI" id="CHEBI:29033"/>
    </cofactor>
    <text evidence="4">Binds 1 Fe(2+) ion per subunit.</text>
</comment>
<feature type="binding site" evidence="4">
    <location>
        <position position="55"/>
    </location>
    <ligand>
        <name>Fe cation</name>
        <dbReference type="ChEBI" id="CHEBI:24875"/>
        <note>catalytic</note>
    </ligand>
</feature>
<proteinExistence type="inferred from homology"/>
<comment type="caution">
    <text evidence="5">The sequence shown here is derived from an EMBL/GenBank/DDBJ whole genome shotgun (WGS) entry which is preliminary data.</text>
</comment>
<protein>
    <submittedName>
        <fullName evidence="5">Lignostilbene-alpha,beta-dioxygenase isozyme III</fullName>
        <ecNumber evidence="5">1.13.11.43</ecNumber>
    </submittedName>
</protein>
<comment type="similarity">
    <text evidence="1">Belongs to the carotenoid oxygenase family.</text>
</comment>
<sequence length="62" mass="6817">MPESADAAEGQGYLLSYVHHLHQESSKVVILKVQGLKLELQAEIILGVHIPLGFHGNWVDLS</sequence>
<organism evidence="5 6">
    <name type="scientific">Acinetobacter bouvetii</name>
    <dbReference type="NCBI Taxonomy" id="202951"/>
    <lineage>
        <taxon>Bacteria</taxon>
        <taxon>Pseudomonadati</taxon>
        <taxon>Pseudomonadota</taxon>
        <taxon>Gammaproteobacteria</taxon>
        <taxon>Moraxellales</taxon>
        <taxon>Moraxellaceae</taxon>
        <taxon>Acinetobacter</taxon>
    </lineage>
</organism>
<evidence type="ECO:0000313" key="6">
    <source>
        <dbReference type="Proteomes" id="UP000489961"/>
    </source>
</evidence>
<evidence type="ECO:0000313" key="5">
    <source>
        <dbReference type="EMBL" id="CAB1210507.1"/>
    </source>
</evidence>
<evidence type="ECO:0000256" key="1">
    <source>
        <dbReference type="ARBA" id="ARBA00006787"/>
    </source>
</evidence>
<reference evidence="5 6" key="1">
    <citation type="submission" date="2020-02" db="EMBL/GenBank/DDBJ databases">
        <authorList>
            <person name="Chaudhuri R."/>
        </authorList>
    </citation>
    <scope>NUCLEOTIDE SEQUENCE [LARGE SCALE GENOMIC DNA]</scope>
    <source>
        <strain evidence="5">SFB21</strain>
    </source>
</reference>
<evidence type="ECO:0000256" key="2">
    <source>
        <dbReference type="ARBA" id="ARBA00022723"/>
    </source>
</evidence>